<dbReference type="InterPro" id="IPR017871">
    <property type="entry name" value="ABC_transporter-like_CS"/>
</dbReference>
<keyword evidence="1" id="KW-0813">Transport</keyword>
<proteinExistence type="predicted"/>
<dbReference type="PANTHER" id="PTHR42788">
    <property type="entry name" value="TAURINE IMPORT ATP-BINDING PROTEIN-RELATED"/>
    <property type="match status" value="1"/>
</dbReference>
<protein>
    <submittedName>
        <fullName evidence="5">ABC transporter ATP-binding protein</fullName>
    </submittedName>
</protein>
<dbReference type="InterPro" id="IPR027417">
    <property type="entry name" value="P-loop_NTPase"/>
</dbReference>
<keyword evidence="6" id="KW-1185">Reference proteome</keyword>
<name>A0ABN1XHL7_9PSEU</name>
<dbReference type="CDD" id="cd03293">
    <property type="entry name" value="ABC_NrtD_SsuB_transporters"/>
    <property type="match status" value="1"/>
</dbReference>
<evidence type="ECO:0000256" key="2">
    <source>
        <dbReference type="ARBA" id="ARBA00022741"/>
    </source>
</evidence>
<sequence length="272" mass="28667">MPGSDPDMTAEASLPATLELECRDVHVRLTGAAGQVDILRGVDLQIGRGEFVSILGASGTGKTTLLRVLGGLTPVSGGDYHLGGRPVSGPPEGAVTVFQDYANSLLPWRTVAHNVALGIESRLPAAEVRERVDGALEMVGLGESAGEYPSRLSGGMQQRVQIARALAMRPSVLLMDEPFGALDAMTKAGLQDQLQAVQAATGTTIVFVTHDVEEAVYLSDRIVVLSGRPACVGLTLDVPLARPRDQIGTKEDAGYLDLRHRTYAALGHGVPR</sequence>
<dbReference type="InterPro" id="IPR050166">
    <property type="entry name" value="ABC_transporter_ATP-bind"/>
</dbReference>
<dbReference type="InterPro" id="IPR003439">
    <property type="entry name" value="ABC_transporter-like_ATP-bd"/>
</dbReference>
<dbReference type="GO" id="GO:0005524">
    <property type="term" value="F:ATP binding"/>
    <property type="evidence" value="ECO:0007669"/>
    <property type="project" value="UniProtKB-KW"/>
</dbReference>
<dbReference type="RefSeq" id="WP_344018043.1">
    <property type="nucleotide sequence ID" value="NZ_BAAAJK010000002.1"/>
</dbReference>
<evidence type="ECO:0000256" key="1">
    <source>
        <dbReference type="ARBA" id="ARBA00022448"/>
    </source>
</evidence>
<dbReference type="EMBL" id="BAAAJK010000002">
    <property type="protein sequence ID" value="GAA1380892.1"/>
    <property type="molecule type" value="Genomic_DNA"/>
</dbReference>
<dbReference type="InterPro" id="IPR003593">
    <property type="entry name" value="AAA+_ATPase"/>
</dbReference>
<dbReference type="SUPFAM" id="SSF52540">
    <property type="entry name" value="P-loop containing nucleoside triphosphate hydrolases"/>
    <property type="match status" value="1"/>
</dbReference>
<gene>
    <name evidence="5" type="ORF">GCM10009613_05940</name>
</gene>
<feature type="domain" description="ABC transporter" evidence="4">
    <location>
        <begin position="20"/>
        <end position="252"/>
    </location>
</feature>
<dbReference type="Pfam" id="PF00005">
    <property type="entry name" value="ABC_tran"/>
    <property type="match status" value="1"/>
</dbReference>
<dbReference type="PROSITE" id="PS50893">
    <property type="entry name" value="ABC_TRANSPORTER_2"/>
    <property type="match status" value="1"/>
</dbReference>
<evidence type="ECO:0000256" key="3">
    <source>
        <dbReference type="ARBA" id="ARBA00022840"/>
    </source>
</evidence>
<keyword evidence="3 5" id="KW-0067">ATP-binding</keyword>
<evidence type="ECO:0000259" key="4">
    <source>
        <dbReference type="PROSITE" id="PS50893"/>
    </source>
</evidence>
<accession>A0ABN1XHL7</accession>
<evidence type="ECO:0000313" key="5">
    <source>
        <dbReference type="EMBL" id="GAA1380892.1"/>
    </source>
</evidence>
<organism evidence="5 6">
    <name type="scientific">Pseudonocardia kongjuensis</name>
    <dbReference type="NCBI Taxonomy" id="102227"/>
    <lineage>
        <taxon>Bacteria</taxon>
        <taxon>Bacillati</taxon>
        <taxon>Actinomycetota</taxon>
        <taxon>Actinomycetes</taxon>
        <taxon>Pseudonocardiales</taxon>
        <taxon>Pseudonocardiaceae</taxon>
        <taxon>Pseudonocardia</taxon>
    </lineage>
</organism>
<dbReference type="Gene3D" id="3.40.50.300">
    <property type="entry name" value="P-loop containing nucleotide triphosphate hydrolases"/>
    <property type="match status" value="1"/>
</dbReference>
<dbReference type="Proteomes" id="UP001501414">
    <property type="component" value="Unassembled WGS sequence"/>
</dbReference>
<dbReference type="PANTHER" id="PTHR42788:SF13">
    <property type="entry name" value="ALIPHATIC SULFONATES IMPORT ATP-BINDING PROTEIN SSUB"/>
    <property type="match status" value="1"/>
</dbReference>
<dbReference type="PROSITE" id="PS00211">
    <property type="entry name" value="ABC_TRANSPORTER_1"/>
    <property type="match status" value="1"/>
</dbReference>
<reference evidence="5 6" key="1">
    <citation type="journal article" date="2019" name="Int. J. Syst. Evol. Microbiol.">
        <title>The Global Catalogue of Microorganisms (GCM) 10K type strain sequencing project: providing services to taxonomists for standard genome sequencing and annotation.</title>
        <authorList>
            <consortium name="The Broad Institute Genomics Platform"/>
            <consortium name="The Broad Institute Genome Sequencing Center for Infectious Disease"/>
            <person name="Wu L."/>
            <person name="Ma J."/>
        </authorList>
    </citation>
    <scope>NUCLEOTIDE SEQUENCE [LARGE SCALE GENOMIC DNA]</scope>
    <source>
        <strain evidence="5 6">JCM 11896</strain>
    </source>
</reference>
<comment type="caution">
    <text evidence="5">The sequence shown here is derived from an EMBL/GenBank/DDBJ whole genome shotgun (WGS) entry which is preliminary data.</text>
</comment>
<dbReference type="SMART" id="SM00382">
    <property type="entry name" value="AAA"/>
    <property type="match status" value="1"/>
</dbReference>
<evidence type="ECO:0000313" key="6">
    <source>
        <dbReference type="Proteomes" id="UP001501414"/>
    </source>
</evidence>
<keyword evidence="2" id="KW-0547">Nucleotide-binding</keyword>